<comment type="caution">
    <text evidence="5">The sequence shown here is derived from an EMBL/GenBank/DDBJ whole genome shotgun (WGS) entry which is preliminary data.</text>
</comment>
<dbReference type="OrthoDB" id="1745951at2759"/>
<dbReference type="EMBL" id="AWWV01010861">
    <property type="protein sequence ID" value="OMO76651.1"/>
    <property type="molecule type" value="Genomic_DNA"/>
</dbReference>
<proteinExistence type="inferred from homology"/>
<feature type="compositionally biased region" description="Acidic residues" evidence="4">
    <location>
        <begin position="215"/>
        <end position="229"/>
    </location>
</feature>
<dbReference type="InterPro" id="IPR002164">
    <property type="entry name" value="NAP_family"/>
</dbReference>
<dbReference type="Pfam" id="PF00956">
    <property type="entry name" value="NAP"/>
    <property type="match status" value="2"/>
</dbReference>
<dbReference type="SUPFAM" id="SSF143113">
    <property type="entry name" value="NAP-like"/>
    <property type="match status" value="1"/>
</dbReference>
<dbReference type="FunFam" id="1.20.5.1500:FF:000001">
    <property type="entry name" value="Nucleosome assembly protein 1-like 1"/>
    <property type="match status" value="1"/>
</dbReference>
<dbReference type="Gene3D" id="3.30.1120.90">
    <property type="entry name" value="Nucleosome assembly protein"/>
    <property type="match status" value="1"/>
</dbReference>
<accession>A0A1R3I2B9</accession>
<dbReference type="STRING" id="210143.A0A1R3I2B9"/>
<dbReference type="GO" id="GO:0005634">
    <property type="term" value="C:nucleus"/>
    <property type="evidence" value="ECO:0007669"/>
    <property type="project" value="InterPro"/>
</dbReference>
<dbReference type="PANTHER" id="PTHR11875">
    <property type="entry name" value="TESTIS-SPECIFIC Y-ENCODED PROTEIN"/>
    <property type="match status" value="1"/>
</dbReference>
<sequence>MGHEAINFGMSELGNALNDELAQTNLINALMSLQNLARNQADLLEKFPPSVRKRVEILKEIQGQYDELEAKFMEERAAVLAKYQKLYEPLQAKRCDIVNGTEAEGKDDAEEILGVPDFWLTALKNNPVVGEKITEGDKGVLKYLKDVKSCRLEEQKGFKLEFYFDTNPFFKNTVLTKTYYMIDEDEPVILEKAIGTEIEWFPGKKLTKKFKDIEETENAEQIPETDEEKEGSNNAEQIPETEDKEESKSAEPITDQDKEESKNKAESTAEAEEEDCESFLIKFFNPPQVPDDDEEIDKDGVEELQNKMEQDYYIGSTIRVKIVPHAVSLFTGEAIQPIYDLEIDTVLDIYF</sequence>
<feature type="region of interest" description="Disordered" evidence="4">
    <location>
        <begin position="215"/>
        <end position="272"/>
    </location>
</feature>
<evidence type="ECO:0000256" key="3">
    <source>
        <dbReference type="RuleBase" id="RU003876"/>
    </source>
</evidence>
<dbReference type="OMA" id="CESFLIK"/>
<comment type="similarity">
    <text evidence="1 3">Belongs to the nucleosome assembly protein (NAP) family.</text>
</comment>
<dbReference type="GO" id="GO:0006334">
    <property type="term" value="P:nucleosome assembly"/>
    <property type="evidence" value="ECO:0007669"/>
    <property type="project" value="InterPro"/>
</dbReference>
<dbReference type="GO" id="GO:0042393">
    <property type="term" value="F:histone binding"/>
    <property type="evidence" value="ECO:0007669"/>
    <property type="project" value="UniProtKB-ARBA"/>
</dbReference>
<dbReference type="InterPro" id="IPR037231">
    <property type="entry name" value="NAP-like_sf"/>
</dbReference>
<organism evidence="5 6">
    <name type="scientific">Corchorus capsularis</name>
    <name type="common">Jute</name>
    <dbReference type="NCBI Taxonomy" id="210143"/>
    <lineage>
        <taxon>Eukaryota</taxon>
        <taxon>Viridiplantae</taxon>
        <taxon>Streptophyta</taxon>
        <taxon>Embryophyta</taxon>
        <taxon>Tracheophyta</taxon>
        <taxon>Spermatophyta</taxon>
        <taxon>Magnoliopsida</taxon>
        <taxon>eudicotyledons</taxon>
        <taxon>Gunneridae</taxon>
        <taxon>Pentapetalae</taxon>
        <taxon>rosids</taxon>
        <taxon>malvids</taxon>
        <taxon>Malvales</taxon>
        <taxon>Malvaceae</taxon>
        <taxon>Grewioideae</taxon>
        <taxon>Apeibeae</taxon>
        <taxon>Corchorus</taxon>
    </lineage>
</organism>
<name>A0A1R3I2B9_COCAP</name>
<evidence type="ECO:0000256" key="2">
    <source>
        <dbReference type="ARBA" id="ARBA00023186"/>
    </source>
</evidence>
<evidence type="ECO:0000313" key="5">
    <source>
        <dbReference type="EMBL" id="OMO76651.1"/>
    </source>
</evidence>
<dbReference type="Gene3D" id="1.20.5.1500">
    <property type="match status" value="1"/>
</dbReference>
<evidence type="ECO:0000256" key="1">
    <source>
        <dbReference type="ARBA" id="ARBA00009947"/>
    </source>
</evidence>
<evidence type="ECO:0000256" key="4">
    <source>
        <dbReference type="SAM" id="MobiDB-lite"/>
    </source>
</evidence>
<feature type="compositionally biased region" description="Basic and acidic residues" evidence="4">
    <location>
        <begin position="245"/>
        <end position="267"/>
    </location>
</feature>
<evidence type="ECO:0000313" key="6">
    <source>
        <dbReference type="Proteomes" id="UP000188268"/>
    </source>
</evidence>
<dbReference type="Gramene" id="OMO76651">
    <property type="protein sequence ID" value="OMO76651"/>
    <property type="gene ID" value="CCACVL1_15510"/>
</dbReference>
<dbReference type="GO" id="GO:0000724">
    <property type="term" value="P:double-strand break repair via homologous recombination"/>
    <property type="evidence" value="ECO:0007669"/>
    <property type="project" value="UniProtKB-ARBA"/>
</dbReference>
<keyword evidence="2" id="KW-0143">Chaperone</keyword>
<keyword evidence="6" id="KW-1185">Reference proteome</keyword>
<dbReference type="Proteomes" id="UP000188268">
    <property type="component" value="Unassembled WGS sequence"/>
</dbReference>
<dbReference type="AlphaFoldDB" id="A0A1R3I2B9"/>
<reference evidence="5 6" key="1">
    <citation type="submission" date="2013-09" db="EMBL/GenBank/DDBJ databases">
        <title>Corchorus capsularis genome sequencing.</title>
        <authorList>
            <person name="Alam M."/>
            <person name="Haque M.S."/>
            <person name="Islam M.S."/>
            <person name="Emdad E.M."/>
            <person name="Islam M.M."/>
            <person name="Ahmed B."/>
            <person name="Halim A."/>
            <person name="Hossen Q.M.M."/>
            <person name="Hossain M.Z."/>
            <person name="Ahmed R."/>
            <person name="Khan M.M."/>
            <person name="Islam R."/>
            <person name="Rashid M.M."/>
            <person name="Khan S.A."/>
            <person name="Rahman M.S."/>
            <person name="Alam M."/>
        </authorList>
    </citation>
    <scope>NUCLEOTIDE SEQUENCE [LARGE SCALE GENOMIC DNA]</scope>
    <source>
        <strain evidence="6">cv. CVL-1</strain>
        <tissue evidence="5">Whole seedling</tissue>
    </source>
</reference>
<gene>
    <name evidence="5" type="ORF">CCACVL1_15510</name>
</gene>
<protein>
    <submittedName>
        <fullName evidence="5">Nucleosome assembly protein (NAP)</fullName>
    </submittedName>
</protein>